<evidence type="ECO:0000256" key="1">
    <source>
        <dbReference type="ARBA" id="ARBA00022490"/>
    </source>
</evidence>
<dbReference type="GO" id="GO:0005829">
    <property type="term" value="C:cytosol"/>
    <property type="evidence" value="ECO:0007669"/>
    <property type="project" value="TreeGrafter"/>
</dbReference>
<dbReference type="GO" id="GO:0006412">
    <property type="term" value="P:translation"/>
    <property type="evidence" value="ECO:0007669"/>
    <property type="project" value="TreeGrafter"/>
</dbReference>
<organism evidence="4 5">
    <name type="scientific">Candidatus Coprenecus avistercoris</name>
    <dbReference type="NCBI Taxonomy" id="2840730"/>
    <lineage>
        <taxon>Bacteria</taxon>
        <taxon>Pseudomonadati</taxon>
        <taxon>Bacteroidota</taxon>
        <taxon>Bacteroidia</taxon>
        <taxon>Bacteroidales</taxon>
        <taxon>Rikenellaceae</taxon>
        <taxon>Rikenellaceae incertae sedis</taxon>
        <taxon>Candidatus Coprenecus</taxon>
    </lineage>
</organism>
<evidence type="ECO:0000256" key="2">
    <source>
        <dbReference type="ARBA" id="ARBA00022517"/>
    </source>
</evidence>
<dbReference type="InterPro" id="IPR035956">
    <property type="entry name" value="RimP_N_sf"/>
</dbReference>
<keyword evidence="1" id="KW-0963">Cytoplasm</keyword>
<dbReference type="AlphaFoldDB" id="A0A9D1J6N2"/>
<reference evidence="4" key="2">
    <citation type="journal article" date="2021" name="PeerJ">
        <title>Extensive microbial diversity within the chicken gut microbiome revealed by metagenomics and culture.</title>
        <authorList>
            <person name="Gilroy R."/>
            <person name="Ravi A."/>
            <person name="Getino M."/>
            <person name="Pursley I."/>
            <person name="Horton D.L."/>
            <person name="Alikhan N.F."/>
            <person name="Baker D."/>
            <person name="Gharbi K."/>
            <person name="Hall N."/>
            <person name="Watson M."/>
            <person name="Adriaenssens E.M."/>
            <person name="Foster-Nyarko E."/>
            <person name="Jarju S."/>
            <person name="Secka A."/>
            <person name="Antonio M."/>
            <person name="Oren A."/>
            <person name="Chaudhuri R.R."/>
            <person name="La Ragione R."/>
            <person name="Hildebrand F."/>
            <person name="Pallen M.J."/>
        </authorList>
    </citation>
    <scope>NUCLEOTIDE SEQUENCE</scope>
    <source>
        <strain evidence="4">ChiHjej13B12-12457</strain>
    </source>
</reference>
<comment type="caution">
    <text evidence="4">The sequence shown here is derived from an EMBL/GenBank/DDBJ whole genome shotgun (WGS) entry which is preliminary data.</text>
</comment>
<feature type="domain" description="Ribosome maturation factor RimP N-terminal" evidence="3">
    <location>
        <begin position="11"/>
        <end position="75"/>
    </location>
</feature>
<dbReference type="PANTHER" id="PTHR33867:SF1">
    <property type="entry name" value="RIBOSOME MATURATION FACTOR RIMP"/>
    <property type="match status" value="1"/>
</dbReference>
<evidence type="ECO:0000259" key="3">
    <source>
        <dbReference type="Pfam" id="PF02576"/>
    </source>
</evidence>
<evidence type="ECO:0000313" key="5">
    <source>
        <dbReference type="Proteomes" id="UP000886744"/>
    </source>
</evidence>
<proteinExistence type="predicted"/>
<dbReference type="PANTHER" id="PTHR33867">
    <property type="entry name" value="RIBOSOME MATURATION FACTOR RIMP"/>
    <property type="match status" value="1"/>
</dbReference>
<reference evidence="4" key="1">
    <citation type="submission" date="2020-10" db="EMBL/GenBank/DDBJ databases">
        <authorList>
            <person name="Gilroy R."/>
        </authorList>
    </citation>
    <scope>NUCLEOTIDE SEQUENCE</scope>
    <source>
        <strain evidence="4">ChiHjej13B12-12457</strain>
    </source>
</reference>
<keyword evidence="2" id="KW-0690">Ribosome biogenesis</keyword>
<accession>A0A9D1J6N2</accession>
<dbReference type="SUPFAM" id="SSF75420">
    <property type="entry name" value="YhbC-like, N-terminal domain"/>
    <property type="match status" value="1"/>
</dbReference>
<sequence>MIEKQTIEQTAAPYMEEHGLSLVKVTVNKANNIKVFFRAIGRPACIDDCVGLSRWIESQLDRDKEDFSLMVSSAGDADSRIDGDEDGTNNN</sequence>
<evidence type="ECO:0000313" key="4">
    <source>
        <dbReference type="EMBL" id="HIR63066.1"/>
    </source>
</evidence>
<dbReference type="InterPro" id="IPR028989">
    <property type="entry name" value="RimP_N"/>
</dbReference>
<gene>
    <name evidence="4" type="ORF">IAC94_06050</name>
</gene>
<dbReference type="EMBL" id="DVHI01000074">
    <property type="protein sequence ID" value="HIR63066.1"/>
    <property type="molecule type" value="Genomic_DNA"/>
</dbReference>
<protein>
    <recommendedName>
        <fullName evidence="3">Ribosome maturation factor RimP N-terminal domain-containing protein</fullName>
    </recommendedName>
</protein>
<dbReference type="Gene3D" id="3.30.300.70">
    <property type="entry name" value="RimP-like superfamily, N-terminal"/>
    <property type="match status" value="1"/>
</dbReference>
<dbReference type="Pfam" id="PF02576">
    <property type="entry name" value="RimP_N"/>
    <property type="match status" value="1"/>
</dbReference>
<name>A0A9D1J6N2_9BACT</name>
<dbReference type="InterPro" id="IPR003728">
    <property type="entry name" value="Ribosome_maturation_RimP"/>
</dbReference>
<dbReference type="Proteomes" id="UP000886744">
    <property type="component" value="Unassembled WGS sequence"/>
</dbReference>
<dbReference type="GO" id="GO:0000028">
    <property type="term" value="P:ribosomal small subunit assembly"/>
    <property type="evidence" value="ECO:0007669"/>
    <property type="project" value="TreeGrafter"/>
</dbReference>